<evidence type="ECO:0000313" key="2">
    <source>
        <dbReference type="Proteomes" id="UP001153328"/>
    </source>
</evidence>
<dbReference type="Proteomes" id="UP001153328">
    <property type="component" value="Unassembled WGS sequence"/>
</dbReference>
<protein>
    <submittedName>
        <fullName evidence="1">Uncharacterized protein</fullName>
    </submittedName>
</protein>
<sequence length="202" mass="21921">MSDRHLHPATGDASHDEIRLRHAKRELVAGQDGITIGGHEFPLHLVDRVVYRAATRINQASYVIGLAQGARTHTFAFTAYRKGTELEDAAVTWRRLVDLLESTVCPRIAESAVRTVSAGTTVTFGGPRSSRVDVSPEGVRPRRPFARTIPWARVTTADLAGGLARVWAAGADGTPARKPALCIDMTGWNAVVLPRVVRHFAA</sequence>
<gene>
    <name evidence="1" type="ORF">SBRY_100160</name>
</gene>
<reference evidence="1" key="1">
    <citation type="submission" date="2021-06" db="EMBL/GenBank/DDBJ databases">
        <authorList>
            <person name="Arsene-Ploetze F."/>
        </authorList>
    </citation>
    <scope>NUCLEOTIDE SEQUENCE</scope>
    <source>
        <strain evidence="1">SBRY1</strain>
    </source>
</reference>
<evidence type="ECO:0000313" key="1">
    <source>
        <dbReference type="EMBL" id="CAG7613408.1"/>
    </source>
</evidence>
<dbReference type="RefSeq" id="WP_205046404.1">
    <property type="nucleotide sequence ID" value="NZ_CAJVAX010000002.1"/>
</dbReference>
<organism evidence="1 2">
    <name type="scientific">Actinacidiphila bryophytorum</name>
    <dbReference type="NCBI Taxonomy" id="1436133"/>
    <lineage>
        <taxon>Bacteria</taxon>
        <taxon>Bacillati</taxon>
        <taxon>Actinomycetota</taxon>
        <taxon>Actinomycetes</taxon>
        <taxon>Kitasatosporales</taxon>
        <taxon>Streptomycetaceae</taxon>
        <taxon>Actinacidiphila</taxon>
    </lineage>
</organism>
<dbReference type="AlphaFoldDB" id="A0A9W4ECQ3"/>
<comment type="caution">
    <text evidence="1">The sequence shown here is derived from an EMBL/GenBank/DDBJ whole genome shotgun (WGS) entry which is preliminary data.</text>
</comment>
<keyword evidence="2" id="KW-1185">Reference proteome</keyword>
<dbReference type="EMBL" id="CAJVAX010000002">
    <property type="protein sequence ID" value="CAG7613408.1"/>
    <property type="molecule type" value="Genomic_DNA"/>
</dbReference>
<proteinExistence type="predicted"/>
<name>A0A9W4ECQ3_9ACTN</name>
<accession>A0A9W4ECQ3</accession>